<evidence type="ECO:0000256" key="2">
    <source>
        <dbReference type="ARBA" id="ARBA00022737"/>
    </source>
</evidence>
<protein>
    <submittedName>
        <fullName evidence="5">WD40 repeat-like protein</fullName>
    </submittedName>
</protein>
<evidence type="ECO:0000313" key="6">
    <source>
        <dbReference type="Proteomes" id="UP000070544"/>
    </source>
</evidence>
<dbReference type="OrthoDB" id="2414538at2759"/>
<dbReference type="PANTHER" id="PTHR15574:SF40">
    <property type="entry name" value="WD AND TETRATRICOPEPTIDE REPEATS PROTEIN 1"/>
    <property type="match status" value="1"/>
</dbReference>
<sequence>MLFSPPPRESAKHRDVFSLIDSRSFYGSHGLTGRSQSRTFSTSPSLVERLNISHTLHGHKGCVNTLAWNHTGDLLLSGSDDQHLMIWRPFAPHPLVLDVRSGHNANIFSAQFLHGYGDTKIVSCAADGIVRYTDIDRCPLLTGFSSASPAANYTPTPPFRCHTDMVFQVLPDPSTPPVFLSCSDDGTINQYDTRVSTSCRCSGCSRHTLIDLNAGLGPSRSKTDWARLSVRGRRTRRSSAPGATQPPDRDSTNDPDRDADDQDSDPDTYRPRTLLLRHLFPRPSGVTPLTGAPAISLHPLRQYLLLVAGSDGFVRVYDRRYVPPPSGDSGGGGGGGPAVGVVYAWRAPDVGVPRGRGSRGGGEEREEEQGDPRSRRAPITCAQWTADGEEFVVSYSRGGVYVVRPRLGKDTDGSDDEDEADWTDEEDDSPKGVTGGDDQTSQAKMQEVFGAAAVDESGHDTVRRFGGHKNERTMIKEATTVGGYVMSGADDGKLYVWRRGSPIPAFTIPSDRHVLNCVLPHPTLPVIALSGIDNTIKIAAPGEKRAGAGGSVGAGDGEDEGEDGANDDEDSEDDESDTVSIPAEMFLRMLAALASGRGAT</sequence>
<proteinExistence type="predicted"/>
<feature type="region of interest" description="Disordered" evidence="4">
    <location>
        <begin position="223"/>
        <end position="271"/>
    </location>
</feature>
<feature type="compositionally biased region" description="Acidic residues" evidence="4">
    <location>
        <begin position="556"/>
        <end position="577"/>
    </location>
</feature>
<feature type="region of interest" description="Disordered" evidence="4">
    <location>
        <begin position="349"/>
        <end position="381"/>
    </location>
</feature>
<keyword evidence="6" id="KW-1185">Reference proteome</keyword>
<dbReference type="InterPro" id="IPR036322">
    <property type="entry name" value="WD40_repeat_dom_sf"/>
</dbReference>
<evidence type="ECO:0000313" key="5">
    <source>
        <dbReference type="EMBL" id="KXS19613.1"/>
    </source>
</evidence>
<dbReference type="PANTHER" id="PTHR15574">
    <property type="entry name" value="WD REPEAT DOMAIN-CONTAINING FAMILY"/>
    <property type="match status" value="1"/>
</dbReference>
<dbReference type="PROSITE" id="PS50294">
    <property type="entry name" value="WD_REPEATS_REGION"/>
    <property type="match status" value="1"/>
</dbReference>
<dbReference type="GO" id="GO:0045717">
    <property type="term" value="P:negative regulation of fatty acid biosynthetic process"/>
    <property type="evidence" value="ECO:0007669"/>
    <property type="project" value="TreeGrafter"/>
</dbReference>
<evidence type="ECO:0000256" key="3">
    <source>
        <dbReference type="PROSITE-ProRule" id="PRU00221"/>
    </source>
</evidence>
<evidence type="ECO:0000256" key="4">
    <source>
        <dbReference type="SAM" id="MobiDB-lite"/>
    </source>
</evidence>
<dbReference type="SUPFAM" id="SSF50978">
    <property type="entry name" value="WD40 repeat-like"/>
    <property type="match status" value="1"/>
</dbReference>
<keyword evidence="2" id="KW-0677">Repeat</keyword>
<feature type="repeat" description="WD" evidence="3">
    <location>
        <begin position="56"/>
        <end position="87"/>
    </location>
</feature>
<dbReference type="Proteomes" id="UP000070544">
    <property type="component" value="Unassembled WGS sequence"/>
</dbReference>
<feature type="compositionally biased region" description="Basic and acidic residues" evidence="4">
    <location>
        <begin position="247"/>
        <end position="256"/>
    </location>
</feature>
<keyword evidence="1 3" id="KW-0853">WD repeat</keyword>
<dbReference type="SMART" id="SM00320">
    <property type="entry name" value="WD40"/>
    <property type="match status" value="7"/>
</dbReference>
<dbReference type="OMA" id="DQMVMLW"/>
<dbReference type="AlphaFoldDB" id="A0A139AST3"/>
<dbReference type="InterPro" id="IPR045151">
    <property type="entry name" value="DCAF8"/>
</dbReference>
<feature type="compositionally biased region" description="Acidic residues" evidence="4">
    <location>
        <begin position="413"/>
        <end position="428"/>
    </location>
</feature>
<reference evidence="5 6" key="1">
    <citation type="journal article" date="2015" name="Genome Biol. Evol.">
        <title>Phylogenomic analyses indicate that early fungi evolved digesting cell walls of algal ancestors of land plants.</title>
        <authorList>
            <person name="Chang Y."/>
            <person name="Wang S."/>
            <person name="Sekimoto S."/>
            <person name="Aerts A.L."/>
            <person name="Choi C."/>
            <person name="Clum A."/>
            <person name="LaButti K.M."/>
            <person name="Lindquist E.A."/>
            <person name="Yee Ngan C."/>
            <person name="Ohm R.A."/>
            <person name="Salamov A.A."/>
            <person name="Grigoriev I.V."/>
            <person name="Spatafora J.W."/>
            <person name="Berbee M.L."/>
        </authorList>
    </citation>
    <scope>NUCLEOTIDE SEQUENCE [LARGE SCALE GENOMIC DNA]</scope>
    <source>
        <strain evidence="5 6">JEL478</strain>
    </source>
</reference>
<evidence type="ECO:0000256" key="1">
    <source>
        <dbReference type="ARBA" id="ARBA00022574"/>
    </source>
</evidence>
<dbReference type="GO" id="GO:0080008">
    <property type="term" value="C:Cul4-RING E3 ubiquitin ligase complex"/>
    <property type="evidence" value="ECO:0007669"/>
    <property type="project" value="TreeGrafter"/>
</dbReference>
<accession>A0A139AST3</accession>
<gene>
    <name evidence="5" type="ORF">M427DRAFT_29036</name>
</gene>
<dbReference type="Pfam" id="PF00400">
    <property type="entry name" value="WD40"/>
    <property type="match status" value="2"/>
</dbReference>
<feature type="region of interest" description="Disordered" evidence="4">
    <location>
        <begin position="405"/>
        <end position="440"/>
    </location>
</feature>
<dbReference type="GO" id="GO:0005737">
    <property type="term" value="C:cytoplasm"/>
    <property type="evidence" value="ECO:0007669"/>
    <property type="project" value="TreeGrafter"/>
</dbReference>
<dbReference type="InterPro" id="IPR001680">
    <property type="entry name" value="WD40_rpt"/>
</dbReference>
<feature type="compositionally biased region" description="Acidic residues" evidence="4">
    <location>
        <begin position="257"/>
        <end position="266"/>
    </location>
</feature>
<dbReference type="STRING" id="1344416.A0A139AST3"/>
<dbReference type="Gene3D" id="2.130.10.10">
    <property type="entry name" value="YVTN repeat-like/Quinoprotein amine dehydrogenase"/>
    <property type="match status" value="2"/>
</dbReference>
<dbReference type="PROSITE" id="PS50082">
    <property type="entry name" value="WD_REPEATS_2"/>
    <property type="match status" value="1"/>
</dbReference>
<dbReference type="InterPro" id="IPR015943">
    <property type="entry name" value="WD40/YVTN_repeat-like_dom_sf"/>
</dbReference>
<organism evidence="5 6">
    <name type="scientific">Gonapodya prolifera (strain JEL478)</name>
    <name type="common">Monoblepharis prolifera</name>
    <dbReference type="NCBI Taxonomy" id="1344416"/>
    <lineage>
        <taxon>Eukaryota</taxon>
        <taxon>Fungi</taxon>
        <taxon>Fungi incertae sedis</taxon>
        <taxon>Chytridiomycota</taxon>
        <taxon>Chytridiomycota incertae sedis</taxon>
        <taxon>Monoblepharidomycetes</taxon>
        <taxon>Monoblepharidales</taxon>
        <taxon>Gonapodyaceae</taxon>
        <taxon>Gonapodya</taxon>
    </lineage>
</organism>
<name>A0A139AST3_GONPJ</name>
<feature type="region of interest" description="Disordered" evidence="4">
    <location>
        <begin position="543"/>
        <end position="581"/>
    </location>
</feature>
<dbReference type="EMBL" id="KQ965738">
    <property type="protein sequence ID" value="KXS19613.1"/>
    <property type="molecule type" value="Genomic_DNA"/>
</dbReference>